<proteinExistence type="predicted"/>
<dbReference type="AlphaFoldDB" id="A0A1I6L0P4"/>
<sequence>MRYAGPIRVAGTIATMVQPGPTPALSMEGRTRFNYMVVNFPAGYREQLALLSKGQFITVSCQSVRSLGGTTILSGCLLN</sequence>
<organism evidence="1 2">
    <name type="scientific">Sphingomonas jatrophae</name>
    <dbReference type="NCBI Taxonomy" id="1166337"/>
    <lineage>
        <taxon>Bacteria</taxon>
        <taxon>Pseudomonadati</taxon>
        <taxon>Pseudomonadota</taxon>
        <taxon>Alphaproteobacteria</taxon>
        <taxon>Sphingomonadales</taxon>
        <taxon>Sphingomonadaceae</taxon>
        <taxon>Sphingomonas</taxon>
    </lineage>
</organism>
<evidence type="ECO:0000313" key="2">
    <source>
        <dbReference type="Proteomes" id="UP000198824"/>
    </source>
</evidence>
<keyword evidence="2" id="KW-1185">Reference proteome</keyword>
<name>A0A1I6L0P4_9SPHN</name>
<protein>
    <submittedName>
        <fullName evidence="1">Uncharacterized protein</fullName>
    </submittedName>
</protein>
<dbReference type="Proteomes" id="UP000198824">
    <property type="component" value="Unassembled WGS sequence"/>
</dbReference>
<dbReference type="EMBL" id="FOZG01000002">
    <property type="protein sequence ID" value="SFR96838.1"/>
    <property type="molecule type" value="Genomic_DNA"/>
</dbReference>
<accession>A0A1I6L0P4</accession>
<evidence type="ECO:0000313" key="1">
    <source>
        <dbReference type="EMBL" id="SFR96838.1"/>
    </source>
</evidence>
<reference evidence="1 2" key="1">
    <citation type="submission" date="2016-10" db="EMBL/GenBank/DDBJ databases">
        <authorList>
            <person name="de Groot N.N."/>
        </authorList>
    </citation>
    <scope>NUCLEOTIDE SEQUENCE [LARGE SCALE GENOMIC DNA]</scope>
    <source>
        <strain evidence="1 2">S5-249</strain>
    </source>
</reference>
<gene>
    <name evidence="1" type="ORF">SAMN05192580_2082</name>
</gene>